<evidence type="ECO:0000256" key="1">
    <source>
        <dbReference type="ARBA" id="ARBA00004651"/>
    </source>
</evidence>
<dbReference type="GO" id="GO:0022857">
    <property type="term" value="F:transmembrane transporter activity"/>
    <property type="evidence" value="ECO:0007669"/>
    <property type="project" value="InterPro"/>
</dbReference>
<dbReference type="CDD" id="cd17325">
    <property type="entry name" value="MFS_MdtG_SLC18_like"/>
    <property type="match status" value="1"/>
</dbReference>
<keyword evidence="2" id="KW-0813">Transport</keyword>
<evidence type="ECO:0000256" key="4">
    <source>
        <dbReference type="ARBA" id="ARBA00022989"/>
    </source>
</evidence>
<name>A0A1H2QSP5_9BACL</name>
<keyword evidence="9" id="KW-1185">Reference proteome</keyword>
<dbReference type="InterPro" id="IPR020846">
    <property type="entry name" value="MFS_dom"/>
</dbReference>
<evidence type="ECO:0000256" key="5">
    <source>
        <dbReference type="ARBA" id="ARBA00023136"/>
    </source>
</evidence>
<dbReference type="Pfam" id="PF07690">
    <property type="entry name" value="MFS_1"/>
    <property type="match status" value="2"/>
</dbReference>
<proteinExistence type="predicted"/>
<evidence type="ECO:0000313" key="9">
    <source>
        <dbReference type="Proteomes" id="UP000182589"/>
    </source>
</evidence>
<dbReference type="GO" id="GO:0005886">
    <property type="term" value="C:plasma membrane"/>
    <property type="evidence" value="ECO:0007669"/>
    <property type="project" value="UniProtKB-SubCell"/>
</dbReference>
<keyword evidence="4 6" id="KW-1133">Transmembrane helix</keyword>
<feature type="transmembrane region" description="Helical" evidence="6">
    <location>
        <begin position="176"/>
        <end position="194"/>
    </location>
</feature>
<dbReference type="STRING" id="89784.SAMN04489725_10234"/>
<dbReference type="PANTHER" id="PTHR23520">
    <property type="entry name" value="TRANSPORTER, PUTATIVE (AFU_ORTHOLOGUE AFUA_3G04000)-RELATED"/>
    <property type="match status" value="1"/>
</dbReference>
<feature type="transmembrane region" description="Helical" evidence="6">
    <location>
        <begin position="44"/>
        <end position="65"/>
    </location>
</feature>
<dbReference type="PANTHER" id="PTHR23520:SF5">
    <property type="entry name" value="TRANSPORTER, PUTATIVE (AFU_ORTHOLOGUE AFUA_3G04000)-RELATED"/>
    <property type="match status" value="1"/>
</dbReference>
<dbReference type="EMBL" id="FNOJ01000002">
    <property type="protein sequence ID" value="SDW10182.1"/>
    <property type="molecule type" value="Genomic_DNA"/>
</dbReference>
<comment type="subcellular location">
    <subcellularLocation>
        <location evidence="1">Cell membrane</location>
        <topology evidence="1">Multi-pass membrane protein</topology>
    </subcellularLocation>
</comment>
<evidence type="ECO:0000313" key="8">
    <source>
        <dbReference type="EMBL" id="SDW10182.1"/>
    </source>
</evidence>
<dbReference type="InterPro" id="IPR011701">
    <property type="entry name" value="MFS"/>
</dbReference>
<evidence type="ECO:0000259" key="7">
    <source>
        <dbReference type="PROSITE" id="PS50850"/>
    </source>
</evidence>
<organism evidence="8 9">
    <name type="scientific">Alicyclobacillus hesperidum</name>
    <dbReference type="NCBI Taxonomy" id="89784"/>
    <lineage>
        <taxon>Bacteria</taxon>
        <taxon>Bacillati</taxon>
        <taxon>Bacillota</taxon>
        <taxon>Bacilli</taxon>
        <taxon>Bacillales</taxon>
        <taxon>Alicyclobacillaceae</taxon>
        <taxon>Alicyclobacillus</taxon>
    </lineage>
</organism>
<gene>
    <name evidence="8" type="ORF">SAMN04489725_10234</name>
</gene>
<feature type="transmembrane region" description="Helical" evidence="6">
    <location>
        <begin position="304"/>
        <end position="331"/>
    </location>
</feature>
<feature type="domain" description="Major facilitator superfamily (MFS) profile" evidence="7">
    <location>
        <begin position="8"/>
        <end position="413"/>
    </location>
</feature>
<evidence type="ECO:0000256" key="3">
    <source>
        <dbReference type="ARBA" id="ARBA00022692"/>
    </source>
</evidence>
<dbReference type="RefSeq" id="WP_074691356.1">
    <property type="nucleotide sequence ID" value="NZ_FNOJ01000002.1"/>
</dbReference>
<dbReference type="InterPro" id="IPR036259">
    <property type="entry name" value="MFS_trans_sf"/>
</dbReference>
<dbReference type="PROSITE" id="PS50850">
    <property type="entry name" value="MFS"/>
    <property type="match status" value="1"/>
</dbReference>
<dbReference type="AlphaFoldDB" id="A0A1H2QSP5"/>
<keyword evidence="3 6" id="KW-0812">Transmembrane</keyword>
<reference evidence="9" key="1">
    <citation type="submission" date="2016-10" db="EMBL/GenBank/DDBJ databases">
        <authorList>
            <person name="Varghese N."/>
        </authorList>
    </citation>
    <scope>NUCLEOTIDE SEQUENCE [LARGE SCALE GENOMIC DNA]</scope>
    <source>
        <strain evidence="9">DSM 12489</strain>
    </source>
</reference>
<evidence type="ECO:0000256" key="6">
    <source>
        <dbReference type="SAM" id="Phobius"/>
    </source>
</evidence>
<dbReference type="Proteomes" id="UP000182589">
    <property type="component" value="Unassembled WGS sequence"/>
</dbReference>
<accession>A0A1H2QSP5</accession>
<feature type="transmembrane region" description="Helical" evidence="6">
    <location>
        <begin position="387"/>
        <end position="409"/>
    </location>
</feature>
<sequence>MTVNRLQAVRYLQTARALRSVSQGVAIVDMTLYLRDLHWSATEIGGVMSAAGVCGAALILLVGVLSDRIGRKPFLLTYECMTACAALVVGLCRNPYVLALAVILTGFGRGQNGAAGPFTPAEQAWLASVVSSERRSQVFSINTALGFFGMALGAVLGGLPRLWIHSLPGAAAYRPLFYGLCVISLGCAIVIWRAPGGKAPERADTKGRPDVDPVDAKGAAQLAEHTIRRQENRNMAKLAFVNLLNGLGVGFVGPMMTYWFAARFGANSAQIGATLAVSFVVTGLAAVLSGVLAQRFGMVRSVVWLRLVGVALMLILPFMPTFSLASVVYAVRSALSRGTQGARSALGSSLTRDQRRGFSLSMNSFFTRLASAIGPSLSGTLLDSGSFALPFVFAGGLQLVSSLLYGYMFRHLDTARSQKSA</sequence>
<dbReference type="Gene3D" id="1.20.1250.20">
    <property type="entry name" value="MFS general substrate transporter like domains"/>
    <property type="match status" value="2"/>
</dbReference>
<feature type="transmembrane region" description="Helical" evidence="6">
    <location>
        <begin position="273"/>
        <end position="292"/>
    </location>
</feature>
<dbReference type="SUPFAM" id="SSF103473">
    <property type="entry name" value="MFS general substrate transporter"/>
    <property type="match status" value="1"/>
</dbReference>
<dbReference type="InterPro" id="IPR005829">
    <property type="entry name" value="Sugar_transporter_CS"/>
</dbReference>
<evidence type="ECO:0000256" key="2">
    <source>
        <dbReference type="ARBA" id="ARBA00022448"/>
    </source>
</evidence>
<dbReference type="PROSITE" id="PS00216">
    <property type="entry name" value="SUGAR_TRANSPORT_1"/>
    <property type="match status" value="1"/>
</dbReference>
<feature type="transmembrane region" description="Helical" evidence="6">
    <location>
        <begin position="238"/>
        <end position="261"/>
    </location>
</feature>
<keyword evidence="5 6" id="KW-0472">Membrane</keyword>
<protein>
    <submittedName>
        <fullName evidence="8">Predicted arabinose efflux permease, MFS family</fullName>
    </submittedName>
</protein>
<feature type="transmembrane region" description="Helical" evidence="6">
    <location>
        <begin position="144"/>
        <end position="164"/>
    </location>
</feature>